<feature type="domain" description="GHMP kinase C-terminal" evidence="12">
    <location>
        <begin position="221"/>
        <end position="278"/>
    </location>
</feature>
<dbReference type="InterPro" id="IPR013750">
    <property type="entry name" value="GHMP_kinase_C_dom"/>
</dbReference>
<evidence type="ECO:0000313" key="14">
    <source>
        <dbReference type="Proteomes" id="UP001623290"/>
    </source>
</evidence>
<evidence type="ECO:0000256" key="8">
    <source>
        <dbReference type="ARBA" id="ARBA00023229"/>
    </source>
</evidence>
<evidence type="ECO:0000259" key="11">
    <source>
        <dbReference type="Pfam" id="PF00288"/>
    </source>
</evidence>
<dbReference type="InterPro" id="IPR014721">
    <property type="entry name" value="Ribsml_uS5_D2-typ_fold_subgr"/>
</dbReference>
<comment type="catalytic activity">
    <reaction evidence="10">
        <text>4-CDP-2-C-methyl-D-erythritol + ATP = 4-CDP-2-C-methyl-D-erythritol 2-phosphate + ADP + H(+)</text>
        <dbReference type="Rhea" id="RHEA:18437"/>
        <dbReference type="ChEBI" id="CHEBI:15378"/>
        <dbReference type="ChEBI" id="CHEBI:30616"/>
        <dbReference type="ChEBI" id="CHEBI:57823"/>
        <dbReference type="ChEBI" id="CHEBI:57919"/>
        <dbReference type="ChEBI" id="CHEBI:456216"/>
        <dbReference type="EC" id="2.7.1.148"/>
    </reaction>
</comment>
<dbReference type="PANTHER" id="PTHR43527:SF2">
    <property type="entry name" value="4-DIPHOSPHOCYTIDYL-2-C-METHYL-D-ERYTHRITOL KINASE, CHLOROPLASTIC"/>
    <property type="match status" value="1"/>
</dbReference>
<accession>A0ABZ1E101</accession>
<dbReference type="InterPro" id="IPR006204">
    <property type="entry name" value="GHMP_kinase_N_dom"/>
</dbReference>
<dbReference type="SUPFAM" id="SSF54211">
    <property type="entry name" value="Ribosomal protein S5 domain 2-like"/>
    <property type="match status" value="1"/>
</dbReference>
<dbReference type="InterPro" id="IPR020568">
    <property type="entry name" value="Ribosomal_Su5_D2-typ_SF"/>
</dbReference>
<evidence type="ECO:0000256" key="6">
    <source>
        <dbReference type="ARBA" id="ARBA00022777"/>
    </source>
</evidence>
<dbReference type="InterPro" id="IPR004424">
    <property type="entry name" value="IspE"/>
</dbReference>
<feature type="binding site" evidence="10">
    <location>
        <begin position="95"/>
        <end position="105"/>
    </location>
    <ligand>
        <name>ATP</name>
        <dbReference type="ChEBI" id="CHEBI:30616"/>
    </ligand>
</feature>
<evidence type="ECO:0000313" key="13">
    <source>
        <dbReference type="EMBL" id="WRY34744.1"/>
    </source>
</evidence>
<comment type="pathway">
    <text evidence="10">Isoprenoid biosynthesis; isopentenyl diphosphate biosynthesis via DXP pathway; isopentenyl diphosphate from 1-deoxy-D-xylulose 5-phosphate: step 3/6.</text>
</comment>
<keyword evidence="14" id="KW-1185">Reference proteome</keyword>
<keyword evidence="4 10" id="KW-0808">Transferase</keyword>
<dbReference type="SUPFAM" id="SSF55060">
    <property type="entry name" value="GHMP Kinase, C-terminal domain"/>
    <property type="match status" value="1"/>
</dbReference>
<organism evidence="13 14">
    <name type="scientific">Thioclava litoralis</name>
    <dbReference type="NCBI Taxonomy" id="3076557"/>
    <lineage>
        <taxon>Bacteria</taxon>
        <taxon>Pseudomonadati</taxon>
        <taxon>Pseudomonadota</taxon>
        <taxon>Alphaproteobacteria</taxon>
        <taxon>Rhodobacterales</taxon>
        <taxon>Paracoccaceae</taxon>
        <taxon>Thioclava</taxon>
    </lineage>
</organism>
<reference evidence="13 14" key="1">
    <citation type="submission" date="2023-09" db="EMBL/GenBank/DDBJ databases">
        <title>Thioclava shenzhenensis sp. nov., a multidrug resistant bacteria-antagonizing species isolated from coastal seawater.</title>
        <authorList>
            <person name="Long M."/>
        </authorList>
    </citation>
    <scope>NUCLEOTIDE SEQUENCE [LARGE SCALE GENOMIC DNA]</scope>
    <source>
        <strain evidence="13 14">FTW29</strain>
    </source>
</reference>
<keyword evidence="8 10" id="KW-0414">Isoprene biosynthesis</keyword>
<evidence type="ECO:0000256" key="4">
    <source>
        <dbReference type="ARBA" id="ARBA00022679"/>
    </source>
</evidence>
<name>A0ABZ1E101_9RHOB</name>
<evidence type="ECO:0000256" key="7">
    <source>
        <dbReference type="ARBA" id="ARBA00022840"/>
    </source>
</evidence>
<dbReference type="EC" id="2.7.1.148" evidence="2 10"/>
<gene>
    <name evidence="10" type="primary">ispE</name>
    <name evidence="13" type="ORF">RPE78_05495</name>
</gene>
<evidence type="ECO:0000256" key="10">
    <source>
        <dbReference type="HAMAP-Rule" id="MF_00061"/>
    </source>
</evidence>
<dbReference type="Proteomes" id="UP001623290">
    <property type="component" value="Chromosome"/>
</dbReference>
<evidence type="ECO:0000256" key="5">
    <source>
        <dbReference type="ARBA" id="ARBA00022741"/>
    </source>
</evidence>
<dbReference type="Pfam" id="PF00288">
    <property type="entry name" value="GHMP_kinases_N"/>
    <property type="match status" value="1"/>
</dbReference>
<evidence type="ECO:0000259" key="12">
    <source>
        <dbReference type="Pfam" id="PF08544"/>
    </source>
</evidence>
<dbReference type="GO" id="GO:0050515">
    <property type="term" value="F:4-(cytidine 5'-diphospho)-2-C-methyl-D-erythritol kinase activity"/>
    <property type="evidence" value="ECO:0007669"/>
    <property type="project" value="UniProtKB-EC"/>
</dbReference>
<protein>
    <recommendedName>
        <fullName evidence="3 10">4-diphosphocytidyl-2-C-methyl-D-erythritol kinase</fullName>
        <shortName evidence="10">CMK</shortName>
        <ecNumber evidence="2 10">2.7.1.148</ecNumber>
    </recommendedName>
    <alternativeName>
        <fullName evidence="9 10">4-(cytidine-5'-diphospho)-2-C-methyl-D-erythritol kinase</fullName>
    </alternativeName>
</protein>
<dbReference type="PIRSF" id="PIRSF010376">
    <property type="entry name" value="IspE"/>
    <property type="match status" value="1"/>
</dbReference>
<evidence type="ECO:0000256" key="1">
    <source>
        <dbReference type="ARBA" id="ARBA00009684"/>
    </source>
</evidence>
<dbReference type="HAMAP" id="MF_00061">
    <property type="entry name" value="IspE"/>
    <property type="match status" value="1"/>
</dbReference>
<feature type="domain" description="GHMP kinase N-terminal" evidence="11">
    <location>
        <begin position="67"/>
        <end position="125"/>
    </location>
</feature>
<evidence type="ECO:0000256" key="2">
    <source>
        <dbReference type="ARBA" id="ARBA00012052"/>
    </source>
</evidence>
<dbReference type="RefSeq" id="WP_406721440.1">
    <property type="nucleotide sequence ID" value="NZ_CP135443.1"/>
</dbReference>
<dbReference type="Gene3D" id="3.30.230.10">
    <property type="match status" value="1"/>
</dbReference>
<keyword evidence="6 10" id="KW-0418">Kinase</keyword>
<evidence type="ECO:0000256" key="9">
    <source>
        <dbReference type="ARBA" id="ARBA00032554"/>
    </source>
</evidence>
<comment type="similarity">
    <text evidence="1 10">Belongs to the GHMP kinase family. IspE subfamily.</text>
</comment>
<dbReference type="InterPro" id="IPR036554">
    <property type="entry name" value="GHMP_kinase_C_sf"/>
</dbReference>
<sequence>MSLSDIAPAKVNLSLAVTGRRADGYHTLESLVVFAGFGDRLTVEAHDSLDLQVDGPFAEGVPVDARNLVLKAAHLLQRETGTMQGARIRLTKTLPHGGGIGGGSSDAAVALRLLARLWDVPAITPECAVALGADVPVCMQAPQPQIMRGIGEVLSAAPVLPECWLVLVNPRVETPTGAMFQALGRKAPAPSDVALTVPLGMGHAAFALWLAAYGNDFADVLTDPASAVYLPEITQILQALADQDGCLMQNLSGSGSTCWGVFATQQAAEAAARRLAQKNAGWWVQPAQMLS</sequence>
<keyword evidence="7 10" id="KW-0067">ATP-binding</keyword>
<dbReference type="NCBIfam" id="NF011202">
    <property type="entry name" value="PRK14608.1"/>
    <property type="match status" value="1"/>
</dbReference>
<dbReference type="Gene3D" id="3.30.70.890">
    <property type="entry name" value="GHMP kinase, C-terminal domain"/>
    <property type="match status" value="1"/>
</dbReference>
<comment type="function">
    <text evidence="10">Catalyzes the phosphorylation of the position 2 hydroxy group of 4-diphosphocytidyl-2C-methyl-D-erythritol.</text>
</comment>
<dbReference type="NCBIfam" id="TIGR00154">
    <property type="entry name" value="ispE"/>
    <property type="match status" value="1"/>
</dbReference>
<keyword evidence="5 10" id="KW-0547">Nucleotide-binding</keyword>
<feature type="active site" evidence="10">
    <location>
        <position position="10"/>
    </location>
</feature>
<proteinExistence type="inferred from homology"/>
<dbReference type="EMBL" id="CP135443">
    <property type="protein sequence ID" value="WRY34744.1"/>
    <property type="molecule type" value="Genomic_DNA"/>
</dbReference>
<feature type="active site" evidence="10">
    <location>
        <position position="134"/>
    </location>
</feature>
<dbReference type="PANTHER" id="PTHR43527">
    <property type="entry name" value="4-DIPHOSPHOCYTIDYL-2-C-METHYL-D-ERYTHRITOL KINASE, CHLOROPLASTIC"/>
    <property type="match status" value="1"/>
</dbReference>
<dbReference type="Pfam" id="PF08544">
    <property type="entry name" value="GHMP_kinases_C"/>
    <property type="match status" value="1"/>
</dbReference>
<evidence type="ECO:0000256" key="3">
    <source>
        <dbReference type="ARBA" id="ARBA00017473"/>
    </source>
</evidence>